<keyword evidence="1" id="KW-1133">Transmembrane helix</keyword>
<dbReference type="AlphaFoldDB" id="A0A1W2DD67"/>
<organism evidence="2 3">
    <name type="scientific">Desulfocicer vacuolatum DSM 3385</name>
    <dbReference type="NCBI Taxonomy" id="1121400"/>
    <lineage>
        <taxon>Bacteria</taxon>
        <taxon>Pseudomonadati</taxon>
        <taxon>Thermodesulfobacteriota</taxon>
        <taxon>Desulfobacteria</taxon>
        <taxon>Desulfobacterales</taxon>
        <taxon>Desulfobacteraceae</taxon>
        <taxon>Desulfocicer</taxon>
    </lineage>
</organism>
<feature type="transmembrane region" description="Helical" evidence="1">
    <location>
        <begin position="20"/>
        <end position="41"/>
    </location>
</feature>
<proteinExistence type="predicted"/>
<sequence length="83" mass="9605">MGNEGYNSQSFTKGKRTQNTPTFITSIPITYILVFINNYFLQLILKKHQKSTKSCASIVIDHYHRICSFPGRFRREGESTSEK</sequence>
<protein>
    <submittedName>
        <fullName evidence="2">Uncharacterized protein</fullName>
    </submittedName>
</protein>
<gene>
    <name evidence="2" type="ORF">SAMN02746065_1175</name>
</gene>
<evidence type="ECO:0000256" key="1">
    <source>
        <dbReference type="SAM" id="Phobius"/>
    </source>
</evidence>
<keyword evidence="1" id="KW-0472">Membrane</keyword>
<dbReference type="Proteomes" id="UP000192418">
    <property type="component" value="Unassembled WGS sequence"/>
</dbReference>
<dbReference type="EMBL" id="FWXY01000017">
    <property type="protein sequence ID" value="SMC95420.1"/>
    <property type="molecule type" value="Genomic_DNA"/>
</dbReference>
<evidence type="ECO:0000313" key="3">
    <source>
        <dbReference type="Proteomes" id="UP000192418"/>
    </source>
</evidence>
<reference evidence="2 3" key="1">
    <citation type="submission" date="2017-04" db="EMBL/GenBank/DDBJ databases">
        <authorList>
            <person name="Afonso C.L."/>
            <person name="Miller P.J."/>
            <person name="Scott M.A."/>
            <person name="Spackman E."/>
            <person name="Goraichik I."/>
            <person name="Dimitrov K.M."/>
            <person name="Suarez D.L."/>
            <person name="Swayne D.E."/>
        </authorList>
    </citation>
    <scope>NUCLEOTIDE SEQUENCE [LARGE SCALE GENOMIC DNA]</scope>
    <source>
        <strain evidence="2 3">DSM 3385</strain>
    </source>
</reference>
<keyword evidence="3" id="KW-1185">Reference proteome</keyword>
<name>A0A1W2DD67_9BACT</name>
<evidence type="ECO:0000313" key="2">
    <source>
        <dbReference type="EMBL" id="SMC95420.1"/>
    </source>
</evidence>
<keyword evidence="1" id="KW-0812">Transmembrane</keyword>
<accession>A0A1W2DD67</accession>